<name>A0AAW0GZ78_MYOGA</name>
<protein>
    <submittedName>
        <fullName evidence="2">Uncharacterized protein</fullName>
    </submittedName>
</protein>
<dbReference type="Proteomes" id="UP001488838">
    <property type="component" value="Unassembled WGS sequence"/>
</dbReference>
<dbReference type="EMBL" id="JBBHLL010001373">
    <property type="protein sequence ID" value="KAK7796172.1"/>
    <property type="molecule type" value="Genomic_DNA"/>
</dbReference>
<keyword evidence="3" id="KW-1185">Reference proteome</keyword>
<comment type="caution">
    <text evidence="2">The sequence shown here is derived from an EMBL/GenBank/DDBJ whole genome shotgun (WGS) entry which is preliminary data.</text>
</comment>
<organism evidence="2 3">
    <name type="scientific">Myodes glareolus</name>
    <name type="common">Bank vole</name>
    <name type="synonym">Clethrionomys glareolus</name>
    <dbReference type="NCBI Taxonomy" id="447135"/>
    <lineage>
        <taxon>Eukaryota</taxon>
        <taxon>Metazoa</taxon>
        <taxon>Chordata</taxon>
        <taxon>Craniata</taxon>
        <taxon>Vertebrata</taxon>
        <taxon>Euteleostomi</taxon>
        <taxon>Mammalia</taxon>
        <taxon>Eutheria</taxon>
        <taxon>Euarchontoglires</taxon>
        <taxon>Glires</taxon>
        <taxon>Rodentia</taxon>
        <taxon>Myomorpha</taxon>
        <taxon>Muroidea</taxon>
        <taxon>Cricetidae</taxon>
        <taxon>Arvicolinae</taxon>
        <taxon>Myodes</taxon>
    </lineage>
</organism>
<feature type="region of interest" description="Disordered" evidence="1">
    <location>
        <begin position="49"/>
        <end position="82"/>
    </location>
</feature>
<evidence type="ECO:0000313" key="3">
    <source>
        <dbReference type="Proteomes" id="UP001488838"/>
    </source>
</evidence>
<gene>
    <name evidence="2" type="ORF">U0070_023227</name>
</gene>
<evidence type="ECO:0000313" key="2">
    <source>
        <dbReference type="EMBL" id="KAK7796172.1"/>
    </source>
</evidence>
<feature type="region of interest" description="Disordered" evidence="1">
    <location>
        <begin position="1"/>
        <end position="20"/>
    </location>
</feature>
<proteinExistence type="predicted"/>
<sequence length="104" mass="10927">METGSGERTPGSPESTTEVTDLVTNTPLEETQQSRLIRVTTTTAMNSKAKTLQPAPAPGTILRAADNKPGSMATSAGSDAPGCLTLAVPAVRDEKLISGRFWRQ</sequence>
<accession>A0AAW0GZ78</accession>
<evidence type="ECO:0000256" key="1">
    <source>
        <dbReference type="SAM" id="MobiDB-lite"/>
    </source>
</evidence>
<dbReference type="AlphaFoldDB" id="A0AAW0GZ78"/>
<reference evidence="2 3" key="1">
    <citation type="journal article" date="2023" name="bioRxiv">
        <title>Conserved and derived expression patterns and positive selection on dental genes reveal complex evolutionary context of ever-growing rodent molars.</title>
        <authorList>
            <person name="Calamari Z.T."/>
            <person name="Song A."/>
            <person name="Cohen E."/>
            <person name="Akter M."/>
            <person name="Roy R.D."/>
            <person name="Hallikas O."/>
            <person name="Christensen M.M."/>
            <person name="Li P."/>
            <person name="Marangoni P."/>
            <person name="Jernvall J."/>
            <person name="Klein O.D."/>
        </authorList>
    </citation>
    <scope>NUCLEOTIDE SEQUENCE [LARGE SCALE GENOMIC DNA]</scope>
    <source>
        <strain evidence="2">V071</strain>
    </source>
</reference>